<protein>
    <submittedName>
        <fullName evidence="1">Uncharacterized protein</fullName>
    </submittedName>
</protein>
<sequence>MISYLLDPRNIVSKVCRQYFHSRALQFLKWSVRRTVAPEQARQTAFRL</sequence>
<keyword evidence="2" id="KW-1185">Reference proteome</keyword>
<dbReference type="Proteomes" id="UP000546324">
    <property type="component" value="Unassembled WGS sequence"/>
</dbReference>
<organism evidence="1 2">
    <name type="scientific">Actinomadura coerulea</name>
    <dbReference type="NCBI Taxonomy" id="46159"/>
    <lineage>
        <taxon>Bacteria</taxon>
        <taxon>Bacillati</taxon>
        <taxon>Actinomycetota</taxon>
        <taxon>Actinomycetes</taxon>
        <taxon>Streptosporangiales</taxon>
        <taxon>Thermomonosporaceae</taxon>
        <taxon>Actinomadura</taxon>
    </lineage>
</organism>
<accession>A0A7X0G0P5</accession>
<evidence type="ECO:0000313" key="1">
    <source>
        <dbReference type="EMBL" id="MBB6397064.1"/>
    </source>
</evidence>
<dbReference type="EMBL" id="JACHMQ010000001">
    <property type="protein sequence ID" value="MBB6397064.1"/>
    <property type="molecule type" value="Genomic_DNA"/>
</dbReference>
<proteinExistence type="predicted"/>
<gene>
    <name evidence="1" type="ORF">BKA00_003978</name>
</gene>
<name>A0A7X0G0P5_9ACTN</name>
<comment type="caution">
    <text evidence="1">The sequence shown here is derived from an EMBL/GenBank/DDBJ whole genome shotgun (WGS) entry which is preliminary data.</text>
</comment>
<reference evidence="1 2" key="1">
    <citation type="submission" date="2020-08" db="EMBL/GenBank/DDBJ databases">
        <title>Sequencing the genomes of 1000 actinobacteria strains.</title>
        <authorList>
            <person name="Klenk H.-P."/>
        </authorList>
    </citation>
    <scope>NUCLEOTIDE SEQUENCE [LARGE SCALE GENOMIC DNA]</scope>
    <source>
        <strain evidence="1 2">DSM 43675</strain>
    </source>
</reference>
<evidence type="ECO:0000313" key="2">
    <source>
        <dbReference type="Proteomes" id="UP000546324"/>
    </source>
</evidence>
<dbReference type="AlphaFoldDB" id="A0A7X0G0P5"/>